<evidence type="ECO:0000256" key="3">
    <source>
        <dbReference type="ARBA" id="ARBA00013308"/>
    </source>
</evidence>
<sequence>MSAADRIEKLRHEIREHDRRYYVDATPSISDREYDRLLDELKSLEAEHPELLTNDSPTQRVAGTPIDGFETVAHARPMYSIDNSYAADELHKWADRLPPEVDRFLIDPKIDGVAISLRYEEGHLVLAATRGDGQQGDDVTQNARTIRSIPLSLDVSSTPPPAVLEVRGEVYCPWQVFQKWNEELEEEGQQQLANPRNATAGLLKRHDTTIVAKRRLEFCVHGRGELDGVTATSVTEFYEQVAEWGLPTNPYARTASSIDEVLEVIDAFDTTRHTLPYAVDGMVVKVDQFDLQDELGFTSRFPRWCIAYKYAAEQATTKLLEIQWQVGKTGKLTPRAKLEPVFVAGTTVQHATLHNMGEVLGKDVHIGDTVILEKAGEIIPQVVEVVKSERPKTAEPAVAPECCPECGGSISIEYDKRRVHDIESWEARVERERKRAEKNSEEPADIPKPDPLSGLDESARYCMNPECPAQFRERLAHFAGRGQMDIDGMGIKVIEQLMEADLVKTIGDVFRLHERRDDVLALERMGTRKAENLFAAIDASKQRGLARTLASLGIRHVGSTASRILAEHYRTIDGLLEASEEEIATFKIGENESGIGPEIARSIHTFLHSSTGAAVIAELREVGVSLEMPEAETSGSAGTSLAGKSLVVTGTLTKYSRKEIEELIVQHGGKASSSVSKSTSYLVAGENAGSKLDKANSLGVPVLSEADFEKLITE</sequence>
<dbReference type="Pfam" id="PF01653">
    <property type="entry name" value="DNA_ligase_aden"/>
    <property type="match status" value="1"/>
</dbReference>
<evidence type="ECO:0000256" key="2">
    <source>
        <dbReference type="ARBA" id="ARBA00012722"/>
    </source>
</evidence>
<dbReference type="GO" id="GO:0005829">
    <property type="term" value="C:cytosol"/>
    <property type="evidence" value="ECO:0007669"/>
    <property type="project" value="TreeGrafter"/>
</dbReference>
<keyword evidence="6 14" id="KW-0479">Metal-binding</keyword>
<evidence type="ECO:0000256" key="6">
    <source>
        <dbReference type="ARBA" id="ARBA00022723"/>
    </source>
</evidence>
<comment type="catalytic activity">
    <reaction evidence="12 14">
        <text>NAD(+) + (deoxyribonucleotide)n-3'-hydroxyl + 5'-phospho-(deoxyribonucleotide)m = (deoxyribonucleotide)n+m + AMP + beta-nicotinamide D-nucleotide.</text>
        <dbReference type="EC" id="6.5.1.2"/>
    </reaction>
</comment>
<evidence type="ECO:0000256" key="8">
    <source>
        <dbReference type="ARBA" id="ARBA00022833"/>
    </source>
</evidence>
<dbReference type="InterPro" id="IPR041663">
    <property type="entry name" value="DisA/LigA_HHH"/>
</dbReference>
<dbReference type="SMART" id="SM00532">
    <property type="entry name" value="LIGANc"/>
    <property type="match status" value="1"/>
</dbReference>
<dbReference type="EMBL" id="CP036278">
    <property type="protein sequence ID" value="QDU57975.1"/>
    <property type="molecule type" value="Genomic_DNA"/>
</dbReference>
<dbReference type="Pfam" id="PF03120">
    <property type="entry name" value="OB_DNA_ligase"/>
    <property type="match status" value="1"/>
</dbReference>
<dbReference type="AlphaFoldDB" id="A0A518ATD4"/>
<dbReference type="RefSeq" id="WP_197528546.1">
    <property type="nucleotide sequence ID" value="NZ_CP036278.1"/>
</dbReference>
<dbReference type="FunFam" id="1.10.150.20:FF:000007">
    <property type="entry name" value="DNA ligase"/>
    <property type="match status" value="1"/>
</dbReference>
<comment type="caution">
    <text evidence="14">Lacks conserved residue(s) required for the propagation of feature annotation.</text>
</comment>
<keyword evidence="9 14" id="KW-0460">Magnesium</keyword>
<dbReference type="InterPro" id="IPR012340">
    <property type="entry name" value="NA-bd_OB-fold"/>
</dbReference>
<keyword evidence="7 14" id="KW-0227">DNA damage</keyword>
<evidence type="ECO:0000256" key="11">
    <source>
        <dbReference type="ARBA" id="ARBA00023204"/>
    </source>
</evidence>
<keyword evidence="4 14" id="KW-0436">Ligase</keyword>
<dbReference type="InterPro" id="IPR018239">
    <property type="entry name" value="DNA_ligase_AS"/>
</dbReference>
<dbReference type="CDD" id="cd17748">
    <property type="entry name" value="BRCT_DNA_ligase_like"/>
    <property type="match status" value="1"/>
</dbReference>
<feature type="binding site" evidence="14">
    <location>
        <position position="462"/>
    </location>
    <ligand>
        <name>Zn(2+)</name>
        <dbReference type="ChEBI" id="CHEBI:29105"/>
    </ligand>
</feature>
<dbReference type="Gene3D" id="3.30.470.30">
    <property type="entry name" value="DNA ligase/mRNA capping enzyme"/>
    <property type="match status" value="1"/>
</dbReference>
<accession>A0A518ATD4</accession>
<comment type="cofactor">
    <cofactor evidence="14">
        <name>Mg(2+)</name>
        <dbReference type="ChEBI" id="CHEBI:18420"/>
    </cofactor>
    <cofactor evidence="14">
        <name>Mn(2+)</name>
        <dbReference type="ChEBI" id="CHEBI:29035"/>
    </cofactor>
</comment>
<dbReference type="Gene3D" id="3.40.50.10190">
    <property type="entry name" value="BRCT domain"/>
    <property type="match status" value="1"/>
</dbReference>
<evidence type="ECO:0000256" key="12">
    <source>
        <dbReference type="ARBA" id="ARBA00034005"/>
    </source>
</evidence>
<dbReference type="GO" id="GO:0046872">
    <property type="term" value="F:metal ion binding"/>
    <property type="evidence" value="ECO:0007669"/>
    <property type="project" value="UniProtKB-KW"/>
</dbReference>
<reference evidence="17 18" key="1">
    <citation type="submission" date="2019-02" db="EMBL/GenBank/DDBJ databases">
        <title>Deep-cultivation of Planctomycetes and their phenomic and genomic characterization uncovers novel biology.</title>
        <authorList>
            <person name="Wiegand S."/>
            <person name="Jogler M."/>
            <person name="Boedeker C."/>
            <person name="Pinto D."/>
            <person name="Vollmers J."/>
            <person name="Rivas-Marin E."/>
            <person name="Kohn T."/>
            <person name="Peeters S.H."/>
            <person name="Heuer A."/>
            <person name="Rast P."/>
            <person name="Oberbeckmann S."/>
            <person name="Bunk B."/>
            <person name="Jeske O."/>
            <person name="Meyerdierks A."/>
            <person name="Storesund J.E."/>
            <person name="Kallscheuer N."/>
            <person name="Luecker S."/>
            <person name="Lage O.M."/>
            <person name="Pohl T."/>
            <person name="Merkel B.J."/>
            <person name="Hornburger P."/>
            <person name="Mueller R.-W."/>
            <person name="Bruemmer F."/>
            <person name="Labrenz M."/>
            <person name="Spormann A.M."/>
            <person name="Op den Camp H."/>
            <person name="Overmann J."/>
            <person name="Amann R."/>
            <person name="Jetten M.S.M."/>
            <person name="Mascher T."/>
            <person name="Medema M.H."/>
            <person name="Devos D.P."/>
            <person name="Kaster A.-K."/>
            <person name="Ovreas L."/>
            <person name="Rohde M."/>
            <person name="Galperin M.Y."/>
            <person name="Jogler C."/>
        </authorList>
    </citation>
    <scope>NUCLEOTIDE SEQUENCE [LARGE SCALE GENOMIC DNA]</scope>
    <source>
        <strain evidence="17 18">Pan181</strain>
    </source>
</reference>
<dbReference type="EC" id="6.5.1.2" evidence="2 14"/>
<feature type="compositionally biased region" description="Basic and acidic residues" evidence="15">
    <location>
        <begin position="433"/>
        <end position="448"/>
    </location>
</feature>
<dbReference type="PANTHER" id="PTHR23389">
    <property type="entry name" value="CHROMOSOME TRANSMISSION FIDELITY FACTOR 18"/>
    <property type="match status" value="1"/>
</dbReference>
<protein>
    <recommendedName>
        <fullName evidence="3 14">DNA ligase</fullName>
        <ecNumber evidence="2 14">6.5.1.2</ecNumber>
    </recommendedName>
    <alternativeName>
        <fullName evidence="14">Polydeoxyribonucleotide synthase [NAD(+)]</fullName>
    </alternativeName>
</protein>
<dbReference type="PANTHER" id="PTHR23389:SF9">
    <property type="entry name" value="DNA LIGASE"/>
    <property type="match status" value="1"/>
</dbReference>
<feature type="domain" description="BRCT" evidence="16">
    <location>
        <begin position="636"/>
        <end position="714"/>
    </location>
</feature>
<keyword evidence="11 14" id="KW-0234">DNA repair</keyword>
<feature type="binding site" evidence="14">
    <location>
        <position position="107"/>
    </location>
    <ligand>
        <name>NAD(+)</name>
        <dbReference type="ChEBI" id="CHEBI:57540"/>
    </ligand>
</feature>
<dbReference type="Gene3D" id="1.10.150.20">
    <property type="entry name" value="5' to 3' exonuclease, C-terminal subdomain"/>
    <property type="match status" value="2"/>
</dbReference>
<name>A0A518ATD4_9BACT</name>
<dbReference type="Pfam" id="PF00533">
    <property type="entry name" value="BRCT"/>
    <property type="match status" value="1"/>
</dbReference>
<evidence type="ECO:0000256" key="1">
    <source>
        <dbReference type="ARBA" id="ARBA00004067"/>
    </source>
</evidence>
<dbReference type="PROSITE" id="PS50172">
    <property type="entry name" value="BRCT"/>
    <property type="match status" value="1"/>
</dbReference>
<evidence type="ECO:0000256" key="15">
    <source>
        <dbReference type="SAM" id="MobiDB-lite"/>
    </source>
</evidence>
<dbReference type="Pfam" id="PF12826">
    <property type="entry name" value="HHH_2"/>
    <property type="match status" value="1"/>
</dbReference>
<organism evidence="17 18">
    <name type="scientific">Aeoliella mucimassa</name>
    <dbReference type="NCBI Taxonomy" id="2527972"/>
    <lineage>
        <taxon>Bacteria</taxon>
        <taxon>Pseudomonadati</taxon>
        <taxon>Planctomycetota</taxon>
        <taxon>Planctomycetia</taxon>
        <taxon>Pirellulales</taxon>
        <taxon>Lacipirellulaceae</taxon>
        <taxon>Aeoliella</taxon>
    </lineage>
</organism>
<dbReference type="InterPro" id="IPR004150">
    <property type="entry name" value="NAD_DNA_ligase_OB"/>
</dbReference>
<comment type="function">
    <text evidence="1 14">DNA ligase that catalyzes the formation of phosphodiester linkages between 5'-phosphoryl and 3'-hydroxyl groups in double-stranded DNA using NAD as a coenzyme and as the energy source for the reaction. It is essential for DNA replication and repair of damaged DNA.</text>
</comment>
<dbReference type="InterPro" id="IPR010994">
    <property type="entry name" value="RuvA_2-like"/>
</dbReference>
<evidence type="ECO:0000256" key="5">
    <source>
        <dbReference type="ARBA" id="ARBA00022705"/>
    </source>
</evidence>
<dbReference type="InterPro" id="IPR001679">
    <property type="entry name" value="DNA_ligase"/>
</dbReference>
<keyword evidence="18" id="KW-1185">Reference proteome</keyword>
<dbReference type="SUPFAM" id="SSF52113">
    <property type="entry name" value="BRCT domain"/>
    <property type="match status" value="1"/>
</dbReference>
<dbReference type="PIRSF" id="PIRSF001604">
    <property type="entry name" value="LigA"/>
    <property type="match status" value="1"/>
</dbReference>
<evidence type="ECO:0000256" key="13">
    <source>
        <dbReference type="ARBA" id="ARBA00060881"/>
    </source>
</evidence>
<dbReference type="SMART" id="SM00292">
    <property type="entry name" value="BRCT"/>
    <property type="match status" value="1"/>
</dbReference>
<dbReference type="CDD" id="cd00114">
    <property type="entry name" value="LIGANc"/>
    <property type="match status" value="1"/>
</dbReference>
<dbReference type="PROSITE" id="PS01055">
    <property type="entry name" value="DNA_LIGASE_N1"/>
    <property type="match status" value="1"/>
</dbReference>
<evidence type="ECO:0000256" key="7">
    <source>
        <dbReference type="ARBA" id="ARBA00022763"/>
    </source>
</evidence>
<dbReference type="Proteomes" id="UP000315750">
    <property type="component" value="Chromosome"/>
</dbReference>
<evidence type="ECO:0000256" key="14">
    <source>
        <dbReference type="HAMAP-Rule" id="MF_01588"/>
    </source>
</evidence>
<dbReference type="Gene3D" id="2.40.50.140">
    <property type="entry name" value="Nucleic acid-binding proteins"/>
    <property type="match status" value="1"/>
</dbReference>
<dbReference type="InterPro" id="IPR013839">
    <property type="entry name" value="DNAligase_adenylation"/>
</dbReference>
<comment type="similarity">
    <text evidence="13 14">Belongs to the NAD-dependent DNA ligase family. LigA subfamily.</text>
</comment>
<keyword evidence="10 14" id="KW-0520">NAD</keyword>
<feature type="binding site" evidence="14">
    <location>
        <begin position="80"/>
        <end position="81"/>
    </location>
    <ligand>
        <name>NAD(+)</name>
        <dbReference type="ChEBI" id="CHEBI:57540"/>
    </ligand>
</feature>
<dbReference type="NCBIfam" id="NF005932">
    <property type="entry name" value="PRK07956.1"/>
    <property type="match status" value="1"/>
</dbReference>
<evidence type="ECO:0000259" key="16">
    <source>
        <dbReference type="PROSITE" id="PS50172"/>
    </source>
</evidence>
<evidence type="ECO:0000313" key="18">
    <source>
        <dbReference type="Proteomes" id="UP000315750"/>
    </source>
</evidence>
<dbReference type="SUPFAM" id="SSF56091">
    <property type="entry name" value="DNA ligase/mRNA capping enzyme, catalytic domain"/>
    <property type="match status" value="1"/>
</dbReference>
<keyword evidence="14" id="KW-0464">Manganese</keyword>
<evidence type="ECO:0000313" key="17">
    <source>
        <dbReference type="EMBL" id="QDU57975.1"/>
    </source>
</evidence>
<feature type="active site" description="N6-AMP-lysine intermediate" evidence="14">
    <location>
        <position position="109"/>
    </location>
</feature>
<evidence type="ECO:0000256" key="9">
    <source>
        <dbReference type="ARBA" id="ARBA00022842"/>
    </source>
</evidence>
<evidence type="ECO:0000256" key="4">
    <source>
        <dbReference type="ARBA" id="ARBA00022598"/>
    </source>
</evidence>
<feature type="binding site" evidence="14">
    <location>
        <begin position="31"/>
        <end position="35"/>
    </location>
    <ligand>
        <name>NAD(+)</name>
        <dbReference type="ChEBI" id="CHEBI:57540"/>
    </ligand>
</feature>
<feature type="region of interest" description="Disordered" evidence="15">
    <location>
        <begin position="433"/>
        <end position="457"/>
    </location>
</feature>
<dbReference type="InterPro" id="IPR036420">
    <property type="entry name" value="BRCT_dom_sf"/>
</dbReference>
<proteinExistence type="inferred from homology"/>
<dbReference type="KEGG" id="amuc:Pan181_42000"/>
<keyword evidence="5 14" id="KW-0235">DNA replication</keyword>
<dbReference type="FunFam" id="1.10.287.610:FF:000002">
    <property type="entry name" value="DNA ligase"/>
    <property type="match status" value="1"/>
</dbReference>
<feature type="binding site" evidence="14">
    <location>
        <position position="285"/>
    </location>
    <ligand>
        <name>NAD(+)</name>
        <dbReference type="ChEBI" id="CHEBI:57540"/>
    </ligand>
</feature>
<dbReference type="SUPFAM" id="SSF47781">
    <property type="entry name" value="RuvA domain 2-like"/>
    <property type="match status" value="1"/>
</dbReference>
<dbReference type="NCBIfam" id="TIGR00575">
    <property type="entry name" value="dnlj"/>
    <property type="match status" value="1"/>
</dbReference>
<dbReference type="Gene3D" id="1.10.287.610">
    <property type="entry name" value="Helix hairpin bin"/>
    <property type="match status" value="1"/>
</dbReference>
<dbReference type="SUPFAM" id="SSF50249">
    <property type="entry name" value="Nucleic acid-binding proteins"/>
    <property type="match status" value="1"/>
</dbReference>
<feature type="binding site" evidence="14">
    <location>
        <position position="169"/>
    </location>
    <ligand>
        <name>NAD(+)</name>
        <dbReference type="ChEBI" id="CHEBI:57540"/>
    </ligand>
</feature>
<dbReference type="HAMAP" id="MF_01588">
    <property type="entry name" value="DNA_ligase_A"/>
    <property type="match status" value="1"/>
</dbReference>
<dbReference type="InterPro" id="IPR013840">
    <property type="entry name" value="DNAligase_N"/>
</dbReference>
<evidence type="ECO:0000256" key="10">
    <source>
        <dbReference type="ARBA" id="ARBA00023027"/>
    </source>
</evidence>
<dbReference type="GO" id="GO:0006281">
    <property type="term" value="P:DNA repair"/>
    <property type="evidence" value="ECO:0007669"/>
    <property type="project" value="UniProtKB-KW"/>
</dbReference>
<feature type="binding site" evidence="14">
    <location>
        <position position="130"/>
    </location>
    <ligand>
        <name>NAD(+)</name>
        <dbReference type="ChEBI" id="CHEBI:57540"/>
    </ligand>
</feature>
<gene>
    <name evidence="14 17" type="primary">ligA</name>
    <name evidence="17" type="ORF">Pan181_42000</name>
</gene>
<dbReference type="InterPro" id="IPR001357">
    <property type="entry name" value="BRCT_dom"/>
</dbReference>
<feature type="binding site" evidence="14">
    <location>
        <position position="309"/>
    </location>
    <ligand>
        <name>NAD(+)</name>
        <dbReference type="ChEBI" id="CHEBI:57540"/>
    </ligand>
</feature>
<dbReference type="GO" id="GO:0006260">
    <property type="term" value="P:DNA replication"/>
    <property type="evidence" value="ECO:0007669"/>
    <property type="project" value="UniProtKB-KW"/>
</dbReference>
<keyword evidence="8 14" id="KW-0862">Zinc</keyword>
<dbReference type="GO" id="GO:0003911">
    <property type="term" value="F:DNA ligase (NAD+) activity"/>
    <property type="evidence" value="ECO:0007669"/>
    <property type="project" value="UniProtKB-UniRule"/>
</dbReference>
<dbReference type="FunFam" id="2.40.50.140:FF:000012">
    <property type="entry name" value="DNA ligase"/>
    <property type="match status" value="1"/>
</dbReference>
<feature type="binding site" evidence="14">
    <location>
        <position position="467"/>
    </location>
    <ligand>
        <name>Zn(2+)</name>
        <dbReference type="ChEBI" id="CHEBI:29105"/>
    </ligand>
</feature>